<evidence type="ECO:0000256" key="6">
    <source>
        <dbReference type="ARBA" id="ARBA00022679"/>
    </source>
</evidence>
<comment type="subcellular location">
    <subcellularLocation>
        <location evidence="1">Endoplasmic reticulum membrane</location>
        <topology evidence="1">Single-pass membrane protein</topology>
    </subcellularLocation>
</comment>
<sequence length="394" mass="44526">MKILAIDDQQLVLLPLEKRLLELGYEVKIETDASKGLDLYESFNPDLVIVDINMPGVSGLEVVKYIRNTKNADTPIMILSGNTKDDTIMQAFELGIDDYMKKPLSLNEISARVKRLIGTPETKNVVTKSNVMIQERCVGVVIPCYNEEERLLSDEFISYIDKNSGYHLCFVNDGSKDKTLEVLKDLQKGREDFITVYNCEKNGGKAEAVRLGMLHMAAKEDLDYIGFLDADLSTDLADFDDLVKTIETSDFKIVSGSRISRMGANITKESARKIISLTINFIIRKILKMDFKDTQCGAKIFHKDVINIAFGEKFVTQWIFDVEIFKRMSIHFGLKKAKAMLCEQPLKRWIHADGSKLSMKDSVKIVFQLGQIAWVYGGKKQNKKVEASSHLKVA</sequence>
<dbReference type="Proteomes" id="UP000805085">
    <property type="component" value="Unassembled WGS sequence"/>
</dbReference>
<evidence type="ECO:0000313" key="16">
    <source>
        <dbReference type="Proteomes" id="UP000805085"/>
    </source>
</evidence>
<dbReference type="Gene3D" id="3.40.50.2300">
    <property type="match status" value="1"/>
</dbReference>
<dbReference type="EMBL" id="JABRWQ010000001">
    <property type="protein sequence ID" value="NRD21836.1"/>
    <property type="molecule type" value="Genomic_DNA"/>
</dbReference>
<dbReference type="PANTHER" id="PTHR10859">
    <property type="entry name" value="GLYCOSYL TRANSFERASE"/>
    <property type="match status" value="1"/>
</dbReference>
<keyword evidence="9" id="KW-0735">Signal-anchor</keyword>
<dbReference type="Gene3D" id="3.90.550.10">
    <property type="entry name" value="Spore Coat Polysaccharide Biosynthesis Protein SpsA, Chain A"/>
    <property type="match status" value="1"/>
</dbReference>
<keyword evidence="5" id="KW-0328">Glycosyltransferase</keyword>
<keyword evidence="7" id="KW-0812">Transmembrane</keyword>
<dbReference type="RefSeq" id="WP_173299504.1">
    <property type="nucleotide sequence ID" value="NZ_JABRWQ010000001.1"/>
</dbReference>
<keyword evidence="11" id="KW-0472">Membrane</keyword>
<gene>
    <name evidence="15" type="ORF">HNV10_01195</name>
</gene>
<evidence type="ECO:0000256" key="7">
    <source>
        <dbReference type="ARBA" id="ARBA00022692"/>
    </source>
</evidence>
<dbReference type="SMART" id="SM00448">
    <property type="entry name" value="REC"/>
    <property type="match status" value="1"/>
</dbReference>
<dbReference type="CDD" id="cd04188">
    <property type="entry name" value="DPG_synthase"/>
    <property type="match status" value="1"/>
</dbReference>
<keyword evidence="10" id="KW-1133">Transmembrane helix</keyword>
<evidence type="ECO:0000256" key="8">
    <source>
        <dbReference type="ARBA" id="ARBA00022824"/>
    </source>
</evidence>
<organism evidence="15 16">
    <name type="scientific">Winogradskyella litoriviva</name>
    <dbReference type="NCBI Taxonomy" id="1220182"/>
    <lineage>
        <taxon>Bacteria</taxon>
        <taxon>Pseudomonadati</taxon>
        <taxon>Bacteroidota</taxon>
        <taxon>Flavobacteriia</taxon>
        <taxon>Flavobacteriales</taxon>
        <taxon>Flavobacteriaceae</taxon>
        <taxon>Winogradskyella</taxon>
    </lineage>
</organism>
<evidence type="ECO:0000256" key="11">
    <source>
        <dbReference type="ARBA" id="ARBA00023136"/>
    </source>
</evidence>
<evidence type="ECO:0000256" key="1">
    <source>
        <dbReference type="ARBA" id="ARBA00004389"/>
    </source>
</evidence>
<dbReference type="InterPro" id="IPR035518">
    <property type="entry name" value="DPG_synthase"/>
</dbReference>
<evidence type="ECO:0000256" key="12">
    <source>
        <dbReference type="ARBA" id="ARBA00045097"/>
    </source>
</evidence>
<feature type="modified residue" description="4-aspartylphosphate" evidence="13">
    <location>
        <position position="51"/>
    </location>
</feature>
<dbReference type="InterPro" id="IPR001789">
    <property type="entry name" value="Sig_transdc_resp-reg_receiver"/>
</dbReference>
<dbReference type="EC" id="2.4.1.117" evidence="4"/>
<reference evidence="15 16" key="1">
    <citation type="journal article" date="2015" name="Int. J. Syst. Evol. Microbiol.">
        <title>Winogradskyella litoriviva sp. nov., isolated from coastal seawater.</title>
        <authorList>
            <person name="Nedashkovskaya O.I."/>
            <person name="Kukhlevskiy A.D."/>
            <person name="Zhukova N.V."/>
            <person name="Kim S.J."/>
            <person name="Rhee S.K."/>
            <person name="Mikhailov V.V."/>
        </authorList>
    </citation>
    <scope>NUCLEOTIDE SEQUENCE [LARGE SCALE GENOMIC DNA]</scope>
    <source>
        <strain evidence="15 16">KMM6491</strain>
    </source>
</reference>
<keyword evidence="16" id="KW-1185">Reference proteome</keyword>
<dbReference type="InterPro" id="IPR001173">
    <property type="entry name" value="Glyco_trans_2-like"/>
</dbReference>
<dbReference type="Pfam" id="PF00535">
    <property type="entry name" value="Glycos_transf_2"/>
    <property type="match status" value="1"/>
</dbReference>
<keyword evidence="8" id="KW-0256">Endoplasmic reticulum</keyword>
<dbReference type="SUPFAM" id="SSF52172">
    <property type="entry name" value="CheY-like"/>
    <property type="match status" value="1"/>
</dbReference>
<accession>A0ABX2E251</accession>
<evidence type="ECO:0000256" key="3">
    <source>
        <dbReference type="ARBA" id="ARBA00006739"/>
    </source>
</evidence>
<protein>
    <recommendedName>
        <fullName evidence="4">dolichyl-phosphate beta-glucosyltransferase</fullName>
        <ecNumber evidence="4">2.4.1.117</ecNumber>
    </recommendedName>
</protein>
<dbReference type="PROSITE" id="PS50110">
    <property type="entry name" value="RESPONSE_REGULATORY"/>
    <property type="match status" value="1"/>
</dbReference>
<comment type="pathway">
    <text evidence="2">Protein modification; protein glycosylation.</text>
</comment>
<dbReference type="Pfam" id="PF00072">
    <property type="entry name" value="Response_reg"/>
    <property type="match status" value="1"/>
</dbReference>
<dbReference type="InterPro" id="IPR029044">
    <property type="entry name" value="Nucleotide-diphossugar_trans"/>
</dbReference>
<evidence type="ECO:0000256" key="9">
    <source>
        <dbReference type="ARBA" id="ARBA00022968"/>
    </source>
</evidence>
<keyword evidence="13" id="KW-0597">Phosphoprotein</keyword>
<evidence type="ECO:0000256" key="2">
    <source>
        <dbReference type="ARBA" id="ARBA00004922"/>
    </source>
</evidence>
<dbReference type="PANTHER" id="PTHR10859:SF91">
    <property type="entry name" value="DOLICHYL-PHOSPHATE BETA-GLUCOSYLTRANSFERASE"/>
    <property type="match status" value="1"/>
</dbReference>
<evidence type="ECO:0000313" key="15">
    <source>
        <dbReference type="EMBL" id="NRD21836.1"/>
    </source>
</evidence>
<feature type="domain" description="Response regulatory" evidence="14">
    <location>
        <begin position="2"/>
        <end position="117"/>
    </location>
</feature>
<evidence type="ECO:0000256" key="10">
    <source>
        <dbReference type="ARBA" id="ARBA00022989"/>
    </source>
</evidence>
<evidence type="ECO:0000259" key="14">
    <source>
        <dbReference type="PROSITE" id="PS50110"/>
    </source>
</evidence>
<evidence type="ECO:0000256" key="13">
    <source>
        <dbReference type="PROSITE-ProRule" id="PRU00169"/>
    </source>
</evidence>
<keyword evidence="6" id="KW-0808">Transferase</keyword>
<comment type="caution">
    <text evidence="15">The sequence shown here is derived from an EMBL/GenBank/DDBJ whole genome shotgun (WGS) entry which is preliminary data.</text>
</comment>
<proteinExistence type="inferred from homology"/>
<name>A0ABX2E251_9FLAO</name>
<dbReference type="InterPro" id="IPR011006">
    <property type="entry name" value="CheY-like_superfamily"/>
</dbReference>
<evidence type="ECO:0000256" key="4">
    <source>
        <dbReference type="ARBA" id="ARBA00012583"/>
    </source>
</evidence>
<dbReference type="SUPFAM" id="SSF53448">
    <property type="entry name" value="Nucleotide-diphospho-sugar transferases"/>
    <property type="match status" value="1"/>
</dbReference>
<comment type="catalytic activity">
    <reaction evidence="12">
        <text>a di-trans,poly-cis-dolichyl phosphate + UDP-alpha-D-glucose = a di-trans,poly-cis-dolichyl beta-D-glucosyl phosphate + UDP</text>
        <dbReference type="Rhea" id="RHEA:15401"/>
        <dbReference type="Rhea" id="RHEA-COMP:19498"/>
        <dbReference type="Rhea" id="RHEA-COMP:19502"/>
        <dbReference type="ChEBI" id="CHEBI:57525"/>
        <dbReference type="ChEBI" id="CHEBI:57683"/>
        <dbReference type="ChEBI" id="CHEBI:58223"/>
        <dbReference type="ChEBI" id="CHEBI:58885"/>
        <dbReference type="EC" id="2.4.1.117"/>
    </reaction>
    <physiologicalReaction direction="left-to-right" evidence="12">
        <dbReference type="Rhea" id="RHEA:15402"/>
    </physiologicalReaction>
</comment>
<comment type="similarity">
    <text evidence="3">Belongs to the glycosyltransferase 2 family.</text>
</comment>
<evidence type="ECO:0000256" key="5">
    <source>
        <dbReference type="ARBA" id="ARBA00022676"/>
    </source>
</evidence>